<evidence type="ECO:0000256" key="6">
    <source>
        <dbReference type="ARBA" id="ARBA00022617"/>
    </source>
</evidence>
<evidence type="ECO:0000256" key="5">
    <source>
        <dbReference type="ARBA" id="ARBA00010617"/>
    </source>
</evidence>
<dbReference type="SUPFAM" id="SSF48264">
    <property type="entry name" value="Cytochrome P450"/>
    <property type="match status" value="1"/>
</dbReference>
<feature type="binding site" description="axial binding residue" evidence="14">
    <location>
        <position position="472"/>
    </location>
    <ligand>
        <name>heme</name>
        <dbReference type="ChEBI" id="CHEBI:30413"/>
    </ligand>
    <ligandPart>
        <name>Fe</name>
        <dbReference type="ChEBI" id="CHEBI:18248"/>
    </ligandPart>
</feature>
<comment type="caution">
    <text evidence="17">The sequence shown here is derived from an EMBL/GenBank/DDBJ whole genome shotgun (WGS) entry which is preliminary data.</text>
</comment>
<accession>A0A9Q0MLB5</accession>
<dbReference type="PRINTS" id="PR00463">
    <property type="entry name" value="EP450I"/>
</dbReference>
<dbReference type="AlphaFoldDB" id="A0A9Q0MLB5"/>
<evidence type="ECO:0000256" key="14">
    <source>
        <dbReference type="PIRSR" id="PIRSR602401-1"/>
    </source>
</evidence>
<comment type="similarity">
    <text evidence="5 15">Belongs to the cytochrome P450 family.</text>
</comment>
<dbReference type="GO" id="GO:0005506">
    <property type="term" value="F:iron ion binding"/>
    <property type="evidence" value="ECO:0007669"/>
    <property type="project" value="InterPro"/>
</dbReference>
<dbReference type="InterPro" id="IPR002401">
    <property type="entry name" value="Cyt_P450_E_grp-I"/>
</dbReference>
<keyword evidence="10 15" id="KW-0560">Oxidoreductase</keyword>
<keyword evidence="18" id="KW-1185">Reference proteome</keyword>
<evidence type="ECO:0000256" key="10">
    <source>
        <dbReference type="ARBA" id="ARBA00023002"/>
    </source>
</evidence>
<comment type="function">
    <text evidence="2">May be involved in the metabolism of insect hormones and in the breakdown of synthetic insecticides.</text>
</comment>
<reference evidence="17" key="1">
    <citation type="submission" date="2022-07" db="EMBL/GenBank/DDBJ databases">
        <authorList>
            <person name="Trinca V."/>
            <person name="Uliana J.V.C."/>
            <person name="Torres T.T."/>
            <person name="Ward R.J."/>
            <person name="Monesi N."/>
        </authorList>
    </citation>
    <scope>NUCLEOTIDE SEQUENCE</scope>
    <source>
        <strain evidence="17">HSMRA1968</strain>
        <tissue evidence="17">Whole embryos</tissue>
    </source>
</reference>
<evidence type="ECO:0000256" key="7">
    <source>
        <dbReference type="ARBA" id="ARBA00022723"/>
    </source>
</evidence>
<dbReference type="InterPro" id="IPR017972">
    <property type="entry name" value="Cyt_P450_CS"/>
</dbReference>
<dbReference type="PRINTS" id="PR00385">
    <property type="entry name" value="P450"/>
</dbReference>
<sequence length="528" mass="61558">MFLLLYAFIVTLFLLYKLLQHKEEYFLRKAIPYAKPKFIVGSREDFLLRNSALTETVRKWYNEFPNDKVSGIFEFSTPAFIVRDPKLLKKLTVKDFDSFPDHRMFLSEEADPLFGRALFSLQGQKWRDMRSTLSPAFTGSKMRQMFELVSSVGQQVATTLNAQIKNGGDSSFEFKELARKFTVDTIATCAFGIEVNSFAHPKNDFIRISGKISNFNSFLTMLKFIGYFMIPKLMRLLKVRIFDEETTDFFQKAINETMRIRERDGIIRHDMINLLIQAKQGKLTHEKEIEKKTIDGFATVEESQVGLSTVTRKWTDEDLYAQCFIFFFAGFDTVSTVMSFMAYELMVNTDAQKKLQKEIDEMNEVLEGKQVNYEQIQGMKYMDQVVCETLRLWPPAPAVDRICVKDYEMEYDDKKYLVEKGKVFYIPIFGIHHDGRYFENPEKFDPERFSEENRRNIDPDTYIPFGLGPRNCIGSRFALMELKTIIYYLLLNFDFVPTAKSQIPLKIAKNPTQLQAENGIWVGFSPRK</sequence>
<dbReference type="GO" id="GO:0005789">
    <property type="term" value="C:endoplasmic reticulum membrane"/>
    <property type="evidence" value="ECO:0007669"/>
    <property type="project" value="UniProtKB-SubCell"/>
</dbReference>
<keyword evidence="12 15" id="KW-0503">Monooxygenase</keyword>
<evidence type="ECO:0000256" key="8">
    <source>
        <dbReference type="ARBA" id="ARBA00022824"/>
    </source>
</evidence>
<dbReference type="CDD" id="cd11056">
    <property type="entry name" value="CYP6-like"/>
    <property type="match status" value="1"/>
</dbReference>
<dbReference type="FunFam" id="1.10.630.10:FF:000042">
    <property type="entry name" value="Cytochrome P450"/>
    <property type="match status" value="1"/>
</dbReference>
<dbReference type="PROSITE" id="PS00086">
    <property type="entry name" value="CYTOCHROME_P450"/>
    <property type="match status" value="1"/>
</dbReference>
<evidence type="ECO:0000256" key="9">
    <source>
        <dbReference type="ARBA" id="ARBA00022848"/>
    </source>
</evidence>
<evidence type="ECO:0000313" key="17">
    <source>
        <dbReference type="EMBL" id="KAJ6633344.1"/>
    </source>
</evidence>
<keyword evidence="11 14" id="KW-0408">Iron</keyword>
<evidence type="ECO:0000256" key="15">
    <source>
        <dbReference type="RuleBase" id="RU000461"/>
    </source>
</evidence>
<gene>
    <name evidence="17" type="primary">CYP9E2_5</name>
    <name evidence="17" type="ORF">Bhyg_16822</name>
</gene>
<organism evidence="17 18">
    <name type="scientific">Pseudolycoriella hygida</name>
    <dbReference type="NCBI Taxonomy" id="35572"/>
    <lineage>
        <taxon>Eukaryota</taxon>
        <taxon>Metazoa</taxon>
        <taxon>Ecdysozoa</taxon>
        <taxon>Arthropoda</taxon>
        <taxon>Hexapoda</taxon>
        <taxon>Insecta</taxon>
        <taxon>Pterygota</taxon>
        <taxon>Neoptera</taxon>
        <taxon>Endopterygota</taxon>
        <taxon>Diptera</taxon>
        <taxon>Nematocera</taxon>
        <taxon>Sciaroidea</taxon>
        <taxon>Sciaridae</taxon>
        <taxon>Pseudolycoriella</taxon>
    </lineage>
</organism>
<evidence type="ECO:0000256" key="16">
    <source>
        <dbReference type="SAM" id="SignalP"/>
    </source>
</evidence>
<dbReference type="PANTHER" id="PTHR24292:SF54">
    <property type="entry name" value="CYP9F3-RELATED"/>
    <property type="match status" value="1"/>
</dbReference>
<keyword evidence="13" id="KW-0472">Membrane</keyword>
<dbReference type="OrthoDB" id="2789670at2759"/>
<name>A0A9Q0MLB5_9DIPT</name>
<dbReference type="InterPro" id="IPR036396">
    <property type="entry name" value="Cyt_P450_sf"/>
</dbReference>
<evidence type="ECO:0000256" key="2">
    <source>
        <dbReference type="ARBA" id="ARBA00003690"/>
    </source>
</evidence>
<dbReference type="InterPro" id="IPR050476">
    <property type="entry name" value="Insect_CytP450_Detox"/>
</dbReference>
<dbReference type="Proteomes" id="UP001151699">
    <property type="component" value="Unassembled WGS sequence"/>
</dbReference>
<dbReference type="Pfam" id="PF00067">
    <property type="entry name" value="p450"/>
    <property type="match status" value="1"/>
</dbReference>
<dbReference type="PANTHER" id="PTHR24292">
    <property type="entry name" value="CYTOCHROME P450"/>
    <property type="match status" value="1"/>
</dbReference>
<dbReference type="GO" id="GO:0020037">
    <property type="term" value="F:heme binding"/>
    <property type="evidence" value="ECO:0007669"/>
    <property type="project" value="InterPro"/>
</dbReference>
<evidence type="ECO:0000256" key="13">
    <source>
        <dbReference type="ARBA" id="ARBA00023136"/>
    </source>
</evidence>
<evidence type="ECO:0000256" key="12">
    <source>
        <dbReference type="ARBA" id="ARBA00023033"/>
    </source>
</evidence>
<comment type="subcellular location">
    <subcellularLocation>
        <location evidence="4">Endoplasmic reticulum membrane</location>
        <topology evidence="4">Peripheral membrane protein</topology>
    </subcellularLocation>
    <subcellularLocation>
        <location evidence="3">Microsome membrane</location>
        <topology evidence="3">Peripheral membrane protein</topology>
    </subcellularLocation>
</comment>
<keyword evidence="7 14" id="KW-0479">Metal-binding</keyword>
<protein>
    <submittedName>
        <fullName evidence="17">Cytochrome P450 9e2</fullName>
    </submittedName>
</protein>
<keyword evidence="16" id="KW-0732">Signal</keyword>
<dbReference type="GO" id="GO:0016705">
    <property type="term" value="F:oxidoreductase activity, acting on paired donors, with incorporation or reduction of molecular oxygen"/>
    <property type="evidence" value="ECO:0007669"/>
    <property type="project" value="InterPro"/>
</dbReference>
<dbReference type="EMBL" id="WJQU01002081">
    <property type="protein sequence ID" value="KAJ6633344.1"/>
    <property type="molecule type" value="Genomic_DNA"/>
</dbReference>
<evidence type="ECO:0000256" key="4">
    <source>
        <dbReference type="ARBA" id="ARBA00004406"/>
    </source>
</evidence>
<keyword evidence="9" id="KW-0492">Microsome</keyword>
<dbReference type="InterPro" id="IPR001128">
    <property type="entry name" value="Cyt_P450"/>
</dbReference>
<evidence type="ECO:0000256" key="1">
    <source>
        <dbReference type="ARBA" id="ARBA00001971"/>
    </source>
</evidence>
<feature type="chain" id="PRO_5040226624" evidence="16">
    <location>
        <begin position="22"/>
        <end position="528"/>
    </location>
</feature>
<evidence type="ECO:0000256" key="3">
    <source>
        <dbReference type="ARBA" id="ARBA00004174"/>
    </source>
</evidence>
<keyword evidence="6 14" id="KW-0349">Heme</keyword>
<comment type="cofactor">
    <cofactor evidence="1 14">
        <name>heme</name>
        <dbReference type="ChEBI" id="CHEBI:30413"/>
    </cofactor>
</comment>
<evidence type="ECO:0000313" key="18">
    <source>
        <dbReference type="Proteomes" id="UP001151699"/>
    </source>
</evidence>
<proteinExistence type="inferred from homology"/>
<dbReference type="GO" id="GO:0004497">
    <property type="term" value="F:monooxygenase activity"/>
    <property type="evidence" value="ECO:0007669"/>
    <property type="project" value="UniProtKB-KW"/>
</dbReference>
<feature type="signal peptide" evidence="16">
    <location>
        <begin position="1"/>
        <end position="21"/>
    </location>
</feature>
<dbReference type="Gene3D" id="1.10.630.10">
    <property type="entry name" value="Cytochrome P450"/>
    <property type="match status" value="1"/>
</dbReference>
<keyword evidence="8" id="KW-0256">Endoplasmic reticulum</keyword>
<evidence type="ECO:0000256" key="11">
    <source>
        <dbReference type="ARBA" id="ARBA00023004"/>
    </source>
</evidence>